<comment type="caution">
    <text evidence="2">The sequence shown here is derived from an EMBL/GenBank/DDBJ whole genome shotgun (WGS) entry which is preliminary data.</text>
</comment>
<gene>
    <name evidence="2" type="ORF">LIER_42942</name>
</gene>
<reference evidence="2 3" key="1">
    <citation type="submission" date="2024-01" db="EMBL/GenBank/DDBJ databases">
        <title>The complete chloroplast genome sequence of Lithospermum erythrorhizon: insights into the phylogenetic relationship among Boraginaceae species and the maternal lineages of purple gromwells.</title>
        <authorList>
            <person name="Okada T."/>
            <person name="Watanabe K."/>
        </authorList>
    </citation>
    <scope>NUCLEOTIDE SEQUENCE [LARGE SCALE GENOMIC DNA]</scope>
</reference>
<name>A0AAV3PB39_LITER</name>
<dbReference type="Proteomes" id="UP001454036">
    <property type="component" value="Unassembled WGS sequence"/>
</dbReference>
<evidence type="ECO:0000313" key="3">
    <source>
        <dbReference type="Proteomes" id="UP001454036"/>
    </source>
</evidence>
<sequence>MFVHDDAVAQLTLAADGAFIGVAVRSLLKLRSTASALPPLCQKKLDMDEIHGLQLIFTYSSYGGWDGLRLEQRRCICKLNLGTKKVTLLVLCVANAGVGTLGCYMAIQGRPNHTPVGDPTCKLKMGDVVEVELSLSLPDKSLTEYREEIQRMYNQGLPLSNAKAATRPRVGLRS</sequence>
<feature type="transmembrane region" description="Helical" evidence="1">
    <location>
        <begin position="86"/>
        <end position="107"/>
    </location>
</feature>
<protein>
    <submittedName>
        <fullName evidence="2">Uncharacterized protein</fullName>
    </submittedName>
</protein>
<organism evidence="2 3">
    <name type="scientific">Lithospermum erythrorhizon</name>
    <name type="common">Purple gromwell</name>
    <name type="synonym">Lithospermum officinale var. erythrorhizon</name>
    <dbReference type="NCBI Taxonomy" id="34254"/>
    <lineage>
        <taxon>Eukaryota</taxon>
        <taxon>Viridiplantae</taxon>
        <taxon>Streptophyta</taxon>
        <taxon>Embryophyta</taxon>
        <taxon>Tracheophyta</taxon>
        <taxon>Spermatophyta</taxon>
        <taxon>Magnoliopsida</taxon>
        <taxon>eudicotyledons</taxon>
        <taxon>Gunneridae</taxon>
        <taxon>Pentapetalae</taxon>
        <taxon>asterids</taxon>
        <taxon>lamiids</taxon>
        <taxon>Boraginales</taxon>
        <taxon>Boraginaceae</taxon>
        <taxon>Boraginoideae</taxon>
        <taxon>Lithospermeae</taxon>
        <taxon>Lithospermum</taxon>
    </lineage>
</organism>
<keyword evidence="1" id="KW-0812">Transmembrane</keyword>
<keyword evidence="3" id="KW-1185">Reference proteome</keyword>
<dbReference type="EMBL" id="BAABME010031811">
    <property type="protein sequence ID" value="GAA0147192.1"/>
    <property type="molecule type" value="Genomic_DNA"/>
</dbReference>
<accession>A0AAV3PB39</accession>
<evidence type="ECO:0000256" key="1">
    <source>
        <dbReference type="SAM" id="Phobius"/>
    </source>
</evidence>
<keyword evidence="1" id="KW-0472">Membrane</keyword>
<dbReference type="AlphaFoldDB" id="A0AAV3PB39"/>
<evidence type="ECO:0000313" key="2">
    <source>
        <dbReference type="EMBL" id="GAA0147192.1"/>
    </source>
</evidence>
<keyword evidence="1" id="KW-1133">Transmembrane helix</keyword>
<proteinExistence type="predicted"/>